<evidence type="ECO:0000313" key="2">
    <source>
        <dbReference type="EMBL" id="MBX58366.1"/>
    </source>
</evidence>
<dbReference type="EMBL" id="GGEC01077882">
    <property type="protein sequence ID" value="MBX58366.1"/>
    <property type="molecule type" value="Transcribed_RNA"/>
</dbReference>
<accession>A0A2P2PUD7</accession>
<sequence>MHDNHSKARRQRNPKDLGKEHIFHATSTSSMPIKHYSEHFL</sequence>
<feature type="compositionally biased region" description="Basic and acidic residues" evidence="1">
    <location>
        <begin position="13"/>
        <end position="23"/>
    </location>
</feature>
<dbReference type="AlphaFoldDB" id="A0A2P2PUD7"/>
<name>A0A2P2PUD7_RHIMU</name>
<proteinExistence type="predicted"/>
<evidence type="ECO:0000256" key="1">
    <source>
        <dbReference type="SAM" id="MobiDB-lite"/>
    </source>
</evidence>
<reference evidence="2" key="1">
    <citation type="submission" date="2018-02" db="EMBL/GenBank/DDBJ databases">
        <title>Rhizophora mucronata_Transcriptome.</title>
        <authorList>
            <person name="Meera S.P."/>
            <person name="Sreeshan A."/>
            <person name="Augustine A."/>
        </authorList>
    </citation>
    <scope>NUCLEOTIDE SEQUENCE</scope>
    <source>
        <tissue evidence="2">Leaf</tissue>
    </source>
</reference>
<feature type="region of interest" description="Disordered" evidence="1">
    <location>
        <begin position="1"/>
        <end position="41"/>
    </location>
</feature>
<organism evidence="2">
    <name type="scientific">Rhizophora mucronata</name>
    <name type="common">Asiatic mangrove</name>
    <dbReference type="NCBI Taxonomy" id="61149"/>
    <lineage>
        <taxon>Eukaryota</taxon>
        <taxon>Viridiplantae</taxon>
        <taxon>Streptophyta</taxon>
        <taxon>Embryophyta</taxon>
        <taxon>Tracheophyta</taxon>
        <taxon>Spermatophyta</taxon>
        <taxon>Magnoliopsida</taxon>
        <taxon>eudicotyledons</taxon>
        <taxon>Gunneridae</taxon>
        <taxon>Pentapetalae</taxon>
        <taxon>rosids</taxon>
        <taxon>fabids</taxon>
        <taxon>Malpighiales</taxon>
        <taxon>Rhizophoraceae</taxon>
        <taxon>Rhizophora</taxon>
    </lineage>
</organism>
<protein>
    <submittedName>
        <fullName evidence="2">Uncharacterized protein</fullName>
    </submittedName>
</protein>